<dbReference type="EC" id="4.2.1.17" evidence="2"/>
<protein>
    <recommendedName>
        <fullName evidence="2">enoyl-CoA hydratase</fullName>
        <ecNumber evidence="2">4.2.1.17</ecNumber>
    </recommendedName>
</protein>
<dbReference type="PANTHER" id="PTHR11941:SF54">
    <property type="entry name" value="ENOYL-COA HYDRATASE, MITOCHONDRIAL"/>
    <property type="match status" value="1"/>
</dbReference>
<dbReference type="PROSITE" id="PS00166">
    <property type="entry name" value="ENOYL_COA_HYDRATASE"/>
    <property type="match status" value="1"/>
</dbReference>
<dbReference type="GO" id="GO:0004300">
    <property type="term" value="F:enoyl-CoA hydratase activity"/>
    <property type="evidence" value="ECO:0007669"/>
    <property type="project" value="UniProtKB-EC"/>
</dbReference>
<dbReference type="Gene3D" id="1.10.12.10">
    <property type="entry name" value="Lyase 2-enoyl-coa Hydratase, Chain A, domain 2"/>
    <property type="match status" value="1"/>
</dbReference>
<organism evidence="7 8">
    <name type="scientific">Rubrobacter marinus</name>
    <dbReference type="NCBI Taxonomy" id="2653852"/>
    <lineage>
        <taxon>Bacteria</taxon>
        <taxon>Bacillati</taxon>
        <taxon>Actinomycetota</taxon>
        <taxon>Rubrobacteria</taxon>
        <taxon>Rubrobacterales</taxon>
        <taxon>Rubrobacteraceae</taxon>
        <taxon>Rubrobacter</taxon>
    </lineage>
</organism>
<dbReference type="RefSeq" id="WP_166397484.1">
    <property type="nucleotide sequence ID" value="NZ_CP045121.1"/>
</dbReference>
<dbReference type="EMBL" id="CP045121">
    <property type="protein sequence ID" value="QIN79811.1"/>
    <property type="molecule type" value="Genomic_DNA"/>
</dbReference>
<evidence type="ECO:0000313" key="8">
    <source>
        <dbReference type="Proteomes" id="UP000502706"/>
    </source>
</evidence>
<dbReference type="GO" id="GO:0006635">
    <property type="term" value="P:fatty acid beta-oxidation"/>
    <property type="evidence" value="ECO:0007669"/>
    <property type="project" value="TreeGrafter"/>
</dbReference>
<proteinExistence type="inferred from homology"/>
<dbReference type="Proteomes" id="UP000502706">
    <property type="component" value="Chromosome"/>
</dbReference>
<gene>
    <name evidence="7" type="ORF">GBA65_16170</name>
</gene>
<evidence type="ECO:0000256" key="5">
    <source>
        <dbReference type="ARBA" id="ARBA00023717"/>
    </source>
</evidence>
<dbReference type="AlphaFoldDB" id="A0A6G8Q019"/>
<keyword evidence="3" id="KW-0456">Lyase</keyword>
<evidence type="ECO:0000256" key="2">
    <source>
        <dbReference type="ARBA" id="ARBA00012076"/>
    </source>
</evidence>
<reference evidence="7 8" key="1">
    <citation type="submission" date="2019-10" db="EMBL/GenBank/DDBJ databases">
        <title>Rubrobacter sp nov SCSIO 52915 isolated from a deep-sea sediment in the South China Sea.</title>
        <authorList>
            <person name="Chen R.W."/>
        </authorList>
    </citation>
    <scope>NUCLEOTIDE SEQUENCE [LARGE SCALE GENOMIC DNA]</scope>
    <source>
        <strain evidence="7 8">SCSIO 52915</strain>
    </source>
</reference>
<dbReference type="InterPro" id="IPR018376">
    <property type="entry name" value="Enoyl-CoA_hyd/isom_CS"/>
</dbReference>
<dbReference type="FunFam" id="3.90.226.10:FF:000009">
    <property type="entry name" value="Carnitinyl-CoA dehydratase"/>
    <property type="match status" value="1"/>
</dbReference>
<dbReference type="InterPro" id="IPR001753">
    <property type="entry name" value="Enoyl-CoA_hydra/iso"/>
</dbReference>
<dbReference type="FunFam" id="1.10.12.10:FF:000001">
    <property type="entry name" value="Probable enoyl-CoA hydratase, mitochondrial"/>
    <property type="match status" value="1"/>
</dbReference>
<dbReference type="Pfam" id="PF00378">
    <property type="entry name" value="ECH_1"/>
    <property type="match status" value="1"/>
</dbReference>
<dbReference type="InterPro" id="IPR014748">
    <property type="entry name" value="Enoyl-CoA_hydra_C"/>
</dbReference>
<dbReference type="KEGG" id="rmar:GBA65_16170"/>
<comment type="catalytic activity">
    <reaction evidence="5">
        <text>a 4-saturated-(3S)-3-hydroxyacyl-CoA = a (3E)-enoyl-CoA + H2O</text>
        <dbReference type="Rhea" id="RHEA:20724"/>
        <dbReference type="ChEBI" id="CHEBI:15377"/>
        <dbReference type="ChEBI" id="CHEBI:58521"/>
        <dbReference type="ChEBI" id="CHEBI:137480"/>
        <dbReference type="EC" id="4.2.1.17"/>
    </reaction>
</comment>
<dbReference type="SUPFAM" id="SSF52096">
    <property type="entry name" value="ClpP/crotonase"/>
    <property type="match status" value="1"/>
</dbReference>
<dbReference type="PANTHER" id="PTHR11941">
    <property type="entry name" value="ENOYL-COA HYDRATASE-RELATED"/>
    <property type="match status" value="1"/>
</dbReference>
<evidence type="ECO:0000256" key="3">
    <source>
        <dbReference type="ARBA" id="ARBA00023239"/>
    </source>
</evidence>
<comment type="catalytic activity">
    <reaction evidence="4">
        <text>a (3S)-3-hydroxyacyl-CoA = a (2E)-enoyl-CoA + H2O</text>
        <dbReference type="Rhea" id="RHEA:16105"/>
        <dbReference type="ChEBI" id="CHEBI:15377"/>
        <dbReference type="ChEBI" id="CHEBI:57318"/>
        <dbReference type="ChEBI" id="CHEBI:58856"/>
        <dbReference type="EC" id="4.2.1.17"/>
    </reaction>
</comment>
<evidence type="ECO:0000313" key="7">
    <source>
        <dbReference type="EMBL" id="QIN79811.1"/>
    </source>
</evidence>
<dbReference type="CDD" id="cd06558">
    <property type="entry name" value="crotonase-like"/>
    <property type="match status" value="1"/>
</dbReference>
<evidence type="ECO:0000256" key="1">
    <source>
        <dbReference type="ARBA" id="ARBA00005254"/>
    </source>
</evidence>
<evidence type="ECO:0000256" key="6">
    <source>
        <dbReference type="RuleBase" id="RU003707"/>
    </source>
</evidence>
<name>A0A6G8Q019_9ACTN</name>
<dbReference type="Gene3D" id="3.90.226.10">
    <property type="entry name" value="2-enoyl-CoA Hydratase, Chain A, domain 1"/>
    <property type="match status" value="1"/>
</dbReference>
<keyword evidence="8" id="KW-1185">Reference proteome</keyword>
<evidence type="ECO:0000256" key="4">
    <source>
        <dbReference type="ARBA" id="ARBA00023709"/>
    </source>
</evidence>
<dbReference type="InterPro" id="IPR029045">
    <property type="entry name" value="ClpP/crotonase-like_dom_sf"/>
</dbReference>
<accession>A0A6G8Q019</accession>
<keyword evidence="7" id="KW-0413">Isomerase</keyword>
<sequence>MAEYETILTAVEGGIGTVTINRPDVRNALNTQVLGDIRAALTEFRYNREVGVVIFTGAGERSFAAGADIGELREKTAVDALSSMFQAVYDEIEGYEKPTIAAVNGYALGGGCELAMACDIRIASENARLGLPELALSIIPAAGGTQRLARLVGKGKAIEMILTGRAVDAAEARRIGLVTQVTGQAGLMTAARETAAEILKKGPLAVRLAKLAVLTGFETDQKTGLVVERLAQAVLFDTHDKREGTSAFLEKREPRFEGR</sequence>
<comment type="similarity">
    <text evidence="1 6">Belongs to the enoyl-CoA hydratase/isomerase family.</text>
</comment>
<dbReference type="GO" id="GO:0016853">
    <property type="term" value="F:isomerase activity"/>
    <property type="evidence" value="ECO:0007669"/>
    <property type="project" value="UniProtKB-KW"/>
</dbReference>